<organism evidence="18 19">
    <name type="scientific">Chenopodium quinoa</name>
    <name type="common">Quinoa</name>
    <dbReference type="NCBI Taxonomy" id="63459"/>
    <lineage>
        <taxon>Eukaryota</taxon>
        <taxon>Viridiplantae</taxon>
        <taxon>Streptophyta</taxon>
        <taxon>Embryophyta</taxon>
        <taxon>Tracheophyta</taxon>
        <taxon>Spermatophyta</taxon>
        <taxon>Magnoliopsida</taxon>
        <taxon>eudicotyledons</taxon>
        <taxon>Gunneridae</taxon>
        <taxon>Pentapetalae</taxon>
        <taxon>Caryophyllales</taxon>
        <taxon>Chenopodiaceae</taxon>
        <taxon>Chenopodioideae</taxon>
        <taxon>Atripliceae</taxon>
        <taxon>Chenopodium</taxon>
    </lineage>
</organism>
<dbReference type="SUPFAM" id="SSF48113">
    <property type="entry name" value="Heme-dependent peroxidases"/>
    <property type="match status" value="2"/>
</dbReference>
<feature type="binding site" evidence="14">
    <location>
        <position position="118"/>
    </location>
    <ligand>
        <name>Ca(2+)</name>
        <dbReference type="ChEBI" id="CHEBI:29108"/>
        <label>2</label>
    </ligand>
</feature>
<dbReference type="Proteomes" id="UP000596660">
    <property type="component" value="Unplaced"/>
</dbReference>
<dbReference type="Gramene" id="AUR62019427-RA">
    <property type="protein sequence ID" value="AUR62019427-RA:cds"/>
    <property type="gene ID" value="AUR62019427"/>
</dbReference>
<evidence type="ECO:0000259" key="17">
    <source>
        <dbReference type="PROSITE" id="PS50873"/>
    </source>
</evidence>
<keyword evidence="8 14" id="KW-0106">Calcium</keyword>
<reference evidence="18" key="1">
    <citation type="journal article" date="2017" name="Nature">
        <title>The genome of Chenopodium quinoa.</title>
        <authorList>
            <person name="Jarvis D.E."/>
            <person name="Ho Y.S."/>
            <person name="Lightfoot D.J."/>
            <person name="Schmoeckel S.M."/>
            <person name="Li B."/>
            <person name="Borm T.J.A."/>
            <person name="Ohyanagi H."/>
            <person name="Mineta K."/>
            <person name="Michell C.T."/>
            <person name="Saber N."/>
            <person name="Kharbatia N.M."/>
            <person name="Rupper R.R."/>
            <person name="Sharp A.R."/>
            <person name="Dally N."/>
            <person name="Boughton B.A."/>
            <person name="Woo Y.H."/>
            <person name="Gao G."/>
            <person name="Schijlen E.G.W.M."/>
            <person name="Guo X."/>
            <person name="Momin A.A."/>
            <person name="Negrao S."/>
            <person name="Al-Babili S."/>
            <person name="Gehring C."/>
            <person name="Roessner U."/>
            <person name="Jung C."/>
            <person name="Murphy K."/>
            <person name="Arold S.T."/>
            <person name="Gojobori T."/>
            <person name="van der Linden C.G."/>
            <person name="van Loo E.N."/>
            <person name="Jellen E.N."/>
            <person name="Maughan P.J."/>
            <person name="Tester M."/>
        </authorList>
    </citation>
    <scope>NUCLEOTIDE SEQUENCE [LARGE SCALE GENOMIC DNA]</scope>
    <source>
        <strain evidence="18">cv. PI 614886</strain>
    </source>
</reference>
<sequence>MVKMQALDVLLGNEGQIRKGCDASILINGPLSEKTAGPNLSVRGYEFIDTLKGVAEAKCPDVVSCADIIAIATTELIKLGGGPVYSVQTGRRDGLVSNAQDVRIPNPSGSVTESGGHTVGKSHCSFFQDRLYGGTSQFDLNMDSNLRQQLRLTCPRGTASNNFTFLDQNPQSSSKFDNSYFDQLLKGRGILPIDQALSRNPLTSGFVRQFAQNGALFNTKFVRAMIKMQALDVLLGDQGQIRKGCDASILFYGPSTEKFAGPNLSVRGNKFIDSLKDIAEEECTGVVSCADIIAIATKKLIKMGGGPDYLVQTGRRDGLISEAQDVSLPSPFGSVRQSILAFGDKNFSPEEMVALFGTHTVGISQCNFFQDRLYQGTSEFDPKMDPNLRRQLIPTCPQGTNSNNFTFLDQNSQSSNKFDSSFFDQILKQRRILKIDQDLVRDP</sequence>
<evidence type="ECO:0000256" key="1">
    <source>
        <dbReference type="ARBA" id="ARBA00000189"/>
    </source>
</evidence>
<dbReference type="GO" id="GO:0006979">
    <property type="term" value="P:response to oxidative stress"/>
    <property type="evidence" value="ECO:0007669"/>
    <property type="project" value="InterPro"/>
</dbReference>
<feature type="domain" description="Plant heme peroxidase family profile" evidence="17">
    <location>
        <begin position="19"/>
        <end position="249"/>
    </location>
</feature>
<comment type="catalytic activity">
    <reaction evidence="1">
        <text>2 a phenolic donor + H2O2 = 2 a phenolic radical donor + 2 H2O</text>
        <dbReference type="Rhea" id="RHEA:56136"/>
        <dbReference type="ChEBI" id="CHEBI:15377"/>
        <dbReference type="ChEBI" id="CHEBI:16240"/>
        <dbReference type="ChEBI" id="CHEBI:139520"/>
        <dbReference type="ChEBI" id="CHEBI:139521"/>
        <dbReference type="EC" id="1.11.1.7"/>
    </reaction>
</comment>
<dbReference type="EC" id="1.11.1.7" evidence="3"/>
<dbReference type="FunFam" id="1.10.420.10:FF:000001">
    <property type="entry name" value="Peroxidase"/>
    <property type="match status" value="1"/>
</dbReference>
<feature type="disulfide bond" evidence="15">
    <location>
        <begin position="65"/>
        <end position="245"/>
    </location>
</feature>
<comment type="function">
    <text evidence="2">Removal of H(2)O(2), oxidation of toxic reductants, biosynthesis and degradation of lignin, suberization, auxin catabolism, response to environmental stresses such as wounding, pathogen attack and oxidative stress. These functions might be dependent on each isozyme/isoform in each plant tissue.</text>
</comment>
<evidence type="ECO:0000256" key="5">
    <source>
        <dbReference type="ARBA" id="ARBA00022559"/>
    </source>
</evidence>
<keyword evidence="11 15" id="KW-1015">Disulfide bond</keyword>
<feature type="binding site" evidence="14">
    <location>
        <position position="24"/>
    </location>
    <ligand>
        <name>Ca(2+)</name>
        <dbReference type="ChEBI" id="CHEBI:29108"/>
        <label>1</label>
    </ligand>
</feature>
<evidence type="ECO:0000256" key="6">
    <source>
        <dbReference type="ARBA" id="ARBA00022617"/>
    </source>
</evidence>
<evidence type="ECO:0000313" key="19">
    <source>
        <dbReference type="Proteomes" id="UP000596660"/>
    </source>
</evidence>
<dbReference type="GO" id="GO:0046872">
    <property type="term" value="F:metal ion binding"/>
    <property type="evidence" value="ECO:0007669"/>
    <property type="project" value="UniProtKB-KW"/>
</dbReference>
<evidence type="ECO:0000256" key="14">
    <source>
        <dbReference type="PIRSR" id="PIRSR600823-3"/>
    </source>
</evidence>
<feature type="binding site" evidence="14">
    <location>
        <position position="22"/>
    </location>
    <ligand>
        <name>Ca(2+)</name>
        <dbReference type="ChEBI" id="CHEBI:29108"/>
        <label>1</label>
    </ligand>
</feature>
<dbReference type="GO" id="GO:0020037">
    <property type="term" value="F:heme binding"/>
    <property type="evidence" value="ECO:0007669"/>
    <property type="project" value="InterPro"/>
</dbReference>
<dbReference type="GO" id="GO:0140825">
    <property type="term" value="F:lactoperoxidase activity"/>
    <property type="evidence" value="ECO:0007669"/>
    <property type="project" value="UniProtKB-EC"/>
</dbReference>
<dbReference type="Pfam" id="PF00141">
    <property type="entry name" value="peroxidase"/>
    <property type="match status" value="3"/>
</dbReference>
<evidence type="ECO:0000256" key="4">
    <source>
        <dbReference type="ARBA" id="ARBA00022525"/>
    </source>
</evidence>
<dbReference type="PANTHER" id="PTHR31517">
    <property type="match status" value="1"/>
</dbReference>
<evidence type="ECO:0000256" key="10">
    <source>
        <dbReference type="ARBA" id="ARBA00023004"/>
    </source>
</evidence>
<dbReference type="OMA" id="GQIRKGC"/>
<evidence type="ECO:0000256" key="7">
    <source>
        <dbReference type="ARBA" id="ARBA00022723"/>
    </source>
</evidence>
<comment type="similarity">
    <text evidence="16">Belongs to the peroxidase family.</text>
</comment>
<comment type="cofactor">
    <cofactor evidence="14">
        <name>heme b</name>
        <dbReference type="ChEBI" id="CHEBI:60344"/>
    </cofactor>
    <text evidence="14">Binds 1 heme b (iron(II)-protoporphyrin IX) group per subunit.</text>
</comment>
<name>A0A803LVC6_CHEQI</name>
<dbReference type="InterPro" id="IPR002016">
    <property type="entry name" value="Haem_peroxidase"/>
</dbReference>
<keyword evidence="6" id="KW-0349">Heme</keyword>
<dbReference type="PRINTS" id="PR00458">
    <property type="entry name" value="PEROXIDASE"/>
</dbReference>
<dbReference type="PROSITE" id="PS50873">
    <property type="entry name" value="PEROXIDASE_4"/>
    <property type="match status" value="2"/>
</dbReference>
<evidence type="ECO:0000256" key="12">
    <source>
        <dbReference type="ARBA" id="ARBA00023324"/>
    </source>
</evidence>
<dbReference type="InterPro" id="IPR010255">
    <property type="entry name" value="Haem_peroxidase_sf"/>
</dbReference>
<keyword evidence="19" id="KW-1185">Reference proteome</keyword>
<keyword evidence="12" id="KW-0376">Hydrogen peroxide</keyword>
<dbReference type="PRINTS" id="PR00461">
    <property type="entry name" value="PLPEROXIDASE"/>
</dbReference>
<evidence type="ECO:0000313" key="18">
    <source>
        <dbReference type="EnsemblPlants" id="AUR62019427-RA:cds"/>
    </source>
</evidence>
<accession>A0A803LVC6</accession>
<feature type="binding site" evidence="14">
    <location>
        <position position="20"/>
    </location>
    <ligand>
        <name>Ca(2+)</name>
        <dbReference type="ChEBI" id="CHEBI:29108"/>
        <label>1</label>
    </ligand>
</feature>
<protein>
    <recommendedName>
        <fullName evidence="3">peroxidase</fullName>
        <ecNumber evidence="3">1.11.1.7</ecNumber>
    </recommendedName>
</protein>
<keyword evidence="4" id="KW-0964">Secreted</keyword>
<evidence type="ECO:0000256" key="2">
    <source>
        <dbReference type="ARBA" id="ARBA00002322"/>
    </source>
</evidence>
<reference evidence="18" key="2">
    <citation type="submission" date="2021-03" db="UniProtKB">
        <authorList>
            <consortium name="EnsemblPlants"/>
        </authorList>
    </citation>
    <scope>IDENTIFICATION</scope>
</reference>
<proteinExistence type="inferred from homology"/>
<feature type="domain" description="Plant heme peroxidase family profile" evidence="17">
    <location>
        <begin position="245"/>
        <end position="443"/>
    </location>
</feature>
<dbReference type="EnsemblPlants" id="AUR62019427-RA">
    <property type="protein sequence ID" value="AUR62019427-RA:cds"/>
    <property type="gene ID" value="AUR62019427"/>
</dbReference>
<dbReference type="InterPro" id="IPR000823">
    <property type="entry name" value="Peroxidase_pln"/>
</dbReference>
<dbReference type="GO" id="GO:0042744">
    <property type="term" value="P:hydrogen peroxide catabolic process"/>
    <property type="evidence" value="ECO:0007669"/>
    <property type="project" value="UniProtKB-KW"/>
</dbReference>
<feature type="disulfide bond" evidence="15">
    <location>
        <begin position="124"/>
        <end position="154"/>
    </location>
</feature>
<dbReference type="Gene3D" id="1.10.420.10">
    <property type="entry name" value="Peroxidase, domain 2"/>
    <property type="match status" value="2"/>
</dbReference>
<feature type="binding site" evidence="14">
    <location>
        <position position="177"/>
    </location>
    <ligand>
        <name>Ca(2+)</name>
        <dbReference type="ChEBI" id="CHEBI:29108"/>
        <label>2</label>
    </ligand>
</feature>
<evidence type="ECO:0000256" key="11">
    <source>
        <dbReference type="ARBA" id="ARBA00023157"/>
    </source>
</evidence>
<dbReference type="CDD" id="cd00693">
    <property type="entry name" value="secretory_peroxidase"/>
    <property type="match status" value="1"/>
</dbReference>
<feature type="binding site" description="axial binding residue" evidence="14">
    <location>
        <position position="117"/>
    </location>
    <ligand>
        <name>heme b</name>
        <dbReference type="ChEBI" id="CHEBI:60344"/>
    </ligand>
    <ligandPart>
        <name>Fe</name>
        <dbReference type="ChEBI" id="CHEBI:18248"/>
    </ligandPart>
</feature>
<evidence type="ECO:0000256" key="13">
    <source>
        <dbReference type="PIRSR" id="PIRSR600823-2"/>
    </source>
</evidence>
<dbReference type="AlphaFoldDB" id="A0A803LVC6"/>
<comment type="cofactor">
    <cofactor evidence="14">
        <name>Ca(2+)</name>
        <dbReference type="ChEBI" id="CHEBI:29108"/>
    </cofactor>
    <text evidence="14">Binds 2 calcium ions per subunit.</text>
</comment>
<keyword evidence="9" id="KW-0560">Oxidoreductase</keyword>
<dbReference type="InterPro" id="IPR033905">
    <property type="entry name" value="Secretory_peroxidase"/>
</dbReference>
<evidence type="ECO:0000256" key="16">
    <source>
        <dbReference type="RuleBase" id="RU004241"/>
    </source>
</evidence>
<keyword evidence="7 14" id="KW-0479">Metal-binding</keyword>
<feature type="binding site" evidence="14">
    <location>
        <position position="167"/>
    </location>
    <ligand>
        <name>Ca(2+)</name>
        <dbReference type="ChEBI" id="CHEBI:29108"/>
        <label>2</label>
    </ligand>
</feature>
<keyword evidence="5" id="KW-0575">Peroxidase</keyword>
<dbReference type="Gene3D" id="1.10.520.10">
    <property type="match status" value="1"/>
</dbReference>
<dbReference type="PANTHER" id="PTHR31517:SF59">
    <property type="entry name" value="PEROXIDASE"/>
    <property type="match status" value="1"/>
</dbReference>
<evidence type="ECO:0000256" key="3">
    <source>
        <dbReference type="ARBA" id="ARBA00012313"/>
    </source>
</evidence>
<evidence type="ECO:0000256" key="8">
    <source>
        <dbReference type="ARBA" id="ARBA00022837"/>
    </source>
</evidence>
<feature type="binding site" evidence="13">
    <location>
        <position position="105"/>
    </location>
    <ligand>
        <name>substrate</name>
    </ligand>
</feature>
<evidence type="ECO:0000256" key="9">
    <source>
        <dbReference type="ARBA" id="ARBA00023002"/>
    </source>
</evidence>
<feature type="binding site" evidence="14">
    <location>
        <position position="33"/>
    </location>
    <ligand>
        <name>Ca(2+)</name>
        <dbReference type="ChEBI" id="CHEBI:29108"/>
        <label>1</label>
    </ligand>
</feature>
<evidence type="ECO:0000256" key="15">
    <source>
        <dbReference type="PIRSR" id="PIRSR600823-5"/>
    </source>
</evidence>
<keyword evidence="10 14" id="KW-0408">Iron</keyword>